<reference evidence="1" key="1">
    <citation type="journal article" date="2020" name="Nature">
        <title>Giant virus diversity and host interactions through global metagenomics.</title>
        <authorList>
            <person name="Schulz F."/>
            <person name="Roux S."/>
            <person name="Paez-Espino D."/>
            <person name="Jungbluth S."/>
            <person name="Walsh D.A."/>
            <person name="Denef V.J."/>
            <person name="McMahon K.D."/>
            <person name="Konstantinidis K.T."/>
            <person name="Eloe-Fadrosh E.A."/>
            <person name="Kyrpides N.C."/>
            <person name="Woyke T."/>
        </authorList>
    </citation>
    <scope>NUCLEOTIDE SEQUENCE</scope>
    <source>
        <strain evidence="1">GVMAG-M-3300021079-18</strain>
    </source>
</reference>
<protein>
    <submittedName>
        <fullName evidence="1">Uncharacterized protein</fullName>
    </submittedName>
</protein>
<name>A0A6C0CHI8_9ZZZZ</name>
<accession>A0A6C0CHI8</accession>
<sequence length="124" mass="14079">MGLCLAAEKSDQVVPTFDLGNLNREEDPAVPYQDTWIDGELDEITDETSCYVVVDFGSSVRIKVKLKNVRISDVEREDLKERLPTRIKLKPISWEKDGRELLAEVRKRSIDKGTETGPPDSLFN</sequence>
<evidence type="ECO:0000313" key="1">
    <source>
        <dbReference type="EMBL" id="QHT03642.1"/>
    </source>
</evidence>
<dbReference type="AlphaFoldDB" id="A0A6C0CHI8"/>
<dbReference type="EMBL" id="MN739415">
    <property type="protein sequence ID" value="QHT03642.1"/>
    <property type="molecule type" value="Genomic_DNA"/>
</dbReference>
<proteinExistence type="predicted"/>
<organism evidence="1">
    <name type="scientific">viral metagenome</name>
    <dbReference type="NCBI Taxonomy" id="1070528"/>
    <lineage>
        <taxon>unclassified sequences</taxon>
        <taxon>metagenomes</taxon>
        <taxon>organismal metagenomes</taxon>
    </lineage>
</organism>